<feature type="domain" description="YhcG N-terminal" evidence="1">
    <location>
        <begin position="17"/>
        <end position="152"/>
    </location>
</feature>
<dbReference type="PANTHER" id="PTHR30547">
    <property type="entry name" value="UNCHARACTERIZED PROTEIN YHCG-RELATED"/>
    <property type="match status" value="1"/>
</dbReference>
<evidence type="ECO:0000313" key="3">
    <source>
        <dbReference type="Proteomes" id="UP001596060"/>
    </source>
</evidence>
<dbReference type="Pfam" id="PF17761">
    <property type="entry name" value="DUF1016_N"/>
    <property type="match status" value="1"/>
</dbReference>
<gene>
    <name evidence="2" type="ORF">ACFPN9_16230</name>
</gene>
<accession>A0ABW0P7T5</accession>
<dbReference type="InterPro" id="IPR041527">
    <property type="entry name" value="YhcG_N"/>
</dbReference>
<dbReference type="RefSeq" id="WP_197064359.1">
    <property type="nucleotide sequence ID" value="NZ_JBHSLU010000050.1"/>
</dbReference>
<sequence>MPLQTTPPEYLEWLRNLKGEIQQARHRAALAVNSELILLYWRIGREILERQATHGWGARVIDQLAADLHSEFPDVKGFSPRNLKYMRKFAQEWGDSAIVQQVVAQLPWGQNVLLLDSVPDEAQRLWYARAAVEHGWSRNILKHQIETKLYDRQGRAITNFTSTMTSPGRCRSICSRIPTFSTSSRLQAMRTNDISRRH</sequence>
<reference evidence="3" key="1">
    <citation type="journal article" date="2019" name="Int. J. Syst. Evol. Microbiol.">
        <title>The Global Catalogue of Microorganisms (GCM) 10K type strain sequencing project: providing services to taxonomists for standard genome sequencing and annotation.</title>
        <authorList>
            <consortium name="The Broad Institute Genomics Platform"/>
            <consortium name="The Broad Institute Genome Sequencing Center for Infectious Disease"/>
            <person name="Wu L."/>
            <person name="Ma J."/>
        </authorList>
    </citation>
    <scope>NUCLEOTIDE SEQUENCE [LARGE SCALE GENOMIC DNA]</scope>
    <source>
        <strain evidence="3">CCUG 43117</strain>
    </source>
</reference>
<dbReference type="EMBL" id="JBHSLU010000050">
    <property type="protein sequence ID" value="MFC5506799.1"/>
    <property type="molecule type" value="Genomic_DNA"/>
</dbReference>
<comment type="caution">
    <text evidence="2">The sequence shown here is derived from an EMBL/GenBank/DDBJ whole genome shotgun (WGS) entry which is preliminary data.</text>
</comment>
<evidence type="ECO:0000259" key="1">
    <source>
        <dbReference type="Pfam" id="PF17761"/>
    </source>
</evidence>
<organism evidence="2 3">
    <name type="scientific">Bosea massiliensis</name>
    <dbReference type="NCBI Taxonomy" id="151419"/>
    <lineage>
        <taxon>Bacteria</taxon>
        <taxon>Pseudomonadati</taxon>
        <taxon>Pseudomonadota</taxon>
        <taxon>Alphaproteobacteria</taxon>
        <taxon>Hyphomicrobiales</taxon>
        <taxon>Boseaceae</taxon>
        <taxon>Bosea</taxon>
    </lineage>
</organism>
<name>A0ABW0P7T5_9HYPH</name>
<dbReference type="PANTHER" id="PTHR30547:SF0">
    <property type="entry name" value="BLR8175 PROTEIN"/>
    <property type="match status" value="1"/>
</dbReference>
<proteinExistence type="predicted"/>
<keyword evidence="3" id="KW-1185">Reference proteome</keyword>
<protein>
    <submittedName>
        <fullName evidence="2">DUF1016 N-terminal domain-containing protein</fullName>
    </submittedName>
</protein>
<evidence type="ECO:0000313" key="2">
    <source>
        <dbReference type="EMBL" id="MFC5506799.1"/>
    </source>
</evidence>
<dbReference type="Proteomes" id="UP001596060">
    <property type="component" value="Unassembled WGS sequence"/>
</dbReference>
<dbReference type="InterPro" id="IPR053148">
    <property type="entry name" value="PD-DEXK-like_domain"/>
</dbReference>